<dbReference type="Gene3D" id="3.10.100.10">
    <property type="entry name" value="Mannose-Binding Protein A, subunit A"/>
    <property type="match status" value="1"/>
</dbReference>
<dbReference type="InterPro" id="IPR016187">
    <property type="entry name" value="CTDL_fold"/>
</dbReference>
<evidence type="ECO:0000256" key="3">
    <source>
        <dbReference type="ARBA" id="ARBA00022737"/>
    </source>
</evidence>
<gene>
    <name evidence="8" type="primary">LOC118407041</name>
</gene>
<evidence type="ECO:0000256" key="1">
    <source>
        <dbReference type="ARBA" id="ARBA00004613"/>
    </source>
</evidence>
<accession>A0A9J7KAN1</accession>
<feature type="domain" description="Link" evidence="6">
    <location>
        <begin position="69"/>
        <end position="133"/>
    </location>
</feature>
<dbReference type="PRINTS" id="PR01265">
    <property type="entry name" value="LINKMODULE"/>
</dbReference>
<dbReference type="GO" id="GO:0005576">
    <property type="term" value="C:extracellular region"/>
    <property type="evidence" value="ECO:0007669"/>
    <property type="project" value="UniProtKB-SubCell"/>
</dbReference>
<sequence length="133" mass="15361">MNEETPFEDRLVARQALITRLESQLRALENRSALVIQQQNQVSRLLRDQLDKLTTLTADLCKATPNQGKLFHLTSPEGRYRYDWDEAQQACAEKGAVLASYDQLHEAWQAGLERCDCGWLSDGNAYYPMWERK</sequence>
<keyword evidence="5" id="KW-0175">Coiled coil</keyword>
<evidence type="ECO:0000313" key="7">
    <source>
        <dbReference type="Proteomes" id="UP000001554"/>
    </source>
</evidence>
<dbReference type="InterPro" id="IPR050691">
    <property type="entry name" value="Hyaluronan_bind_Proteoglycan"/>
</dbReference>
<dbReference type="PANTHER" id="PTHR22804:SF54">
    <property type="match status" value="1"/>
</dbReference>
<dbReference type="PROSITE" id="PS50963">
    <property type="entry name" value="LINK_2"/>
    <property type="match status" value="1"/>
</dbReference>
<dbReference type="OrthoDB" id="5359219at2759"/>
<reference evidence="7" key="1">
    <citation type="journal article" date="2020" name="Nat. Ecol. Evol.">
        <title>Deeply conserved synteny resolves early events in vertebrate evolution.</title>
        <authorList>
            <person name="Simakov O."/>
            <person name="Marletaz F."/>
            <person name="Yue J.X."/>
            <person name="O'Connell B."/>
            <person name="Jenkins J."/>
            <person name="Brandt A."/>
            <person name="Calef R."/>
            <person name="Tung C.H."/>
            <person name="Huang T.K."/>
            <person name="Schmutz J."/>
            <person name="Satoh N."/>
            <person name="Yu J.K."/>
            <person name="Putnam N.H."/>
            <person name="Green R.E."/>
            <person name="Rokhsar D.S."/>
        </authorList>
    </citation>
    <scope>NUCLEOTIDE SEQUENCE [LARGE SCALE GENOMIC DNA]</scope>
    <source>
        <strain evidence="7">S238N-H82</strain>
    </source>
</reference>
<keyword evidence="3" id="KW-0677">Repeat</keyword>
<dbReference type="OMA" id="SAIFCHP"/>
<dbReference type="RefSeq" id="XP_035663351.1">
    <property type="nucleotide sequence ID" value="XM_035807458.1"/>
</dbReference>
<dbReference type="InterPro" id="IPR016186">
    <property type="entry name" value="C-type_lectin-like/link_sf"/>
</dbReference>
<keyword evidence="7" id="KW-1185">Reference proteome</keyword>
<dbReference type="Proteomes" id="UP000001554">
    <property type="component" value="Chromosome 19"/>
</dbReference>
<dbReference type="PANTHER" id="PTHR22804">
    <property type="entry name" value="AGGRECAN/VERSICAN PROTEOGLYCAN"/>
    <property type="match status" value="1"/>
</dbReference>
<dbReference type="GO" id="GO:0007155">
    <property type="term" value="P:cell adhesion"/>
    <property type="evidence" value="ECO:0007669"/>
    <property type="project" value="InterPro"/>
</dbReference>
<comment type="subcellular location">
    <subcellularLocation>
        <location evidence="1">Secreted</location>
    </subcellularLocation>
</comment>
<dbReference type="GeneID" id="118407041"/>
<evidence type="ECO:0000256" key="2">
    <source>
        <dbReference type="ARBA" id="ARBA00022525"/>
    </source>
</evidence>
<protein>
    <submittedName>
        <fullName evidence="8">Aggrecan core protein-like</fullName>
    </submittedName>
</protein>
<feature type="coiled-coil region" evidence="5">
    <location>
        <begin position="11"/>
        <end position="38"/>
    </location>
</feature>
<dbReference type="KEGG" id="bfo:118407041"/>
<keyword evidence="4" id="KW-1015">Disulfide bond</keyword>
<dbReference type="AlphaFoldDB" id="A0A9J7KAN1"/>
<name>A0A9J7KAN1_BRAFL</name>
<evidence type="ECO:0000259" key="6">
    <source>
        <dbReference type="PROSITE" id="PS50963"/>
    </source>
</evidence>
<evidence type="ECO:0000256" key="4">
    <source>
        <dbReference type="ARBA" id="ARBA00023157"/>
    </source>
</evidence>
<dbReference type="InterPro" id="IPR000538">
    <property type="entry name" value="Link_dom"/>
</dbReference>
<evidence type="ECO:0000313" key="8">
    <source>
        <dbReference type="RefSeq" id="XP_035663351.1"/>
    </source>
</evidence>
<organism evidence="7 8">
    <name type="scientific">Branchiostoma floridae</name>
    <name type="common">Florida lancelet</name>
    <name type="synonym">Amphioxus</name>
    <dbReference type="NCBI Taxonomy" id="7739"/>
    <lineage>
        <taxon>Eukaryota</taxon>
        <taxon>Metazoa</taxon>
        <taxon>Chordata</taxon>
        <taxon>Cephalochordata</taxon>
        <taxon>Leptocardii</taxon>
        <taxon>Amphioxiformes</taxon>
        <taxon>Branchiostomatidae</taxon>
        <taxon>Branchiostoma</taxon>
    </lineage>
</organism>
<dbReference type="GO" id="GO:0005540">
    <property type="term" value="F:hyaluronic acid binding"/>
    <property type="evidence" value="ECO:0007669"/>
    <property type="project" value="InterPro"/>
</dbReference>
<keyword evidence="2" id="KW-0964">Secreted</keyword>
<dbReference type="SMART" id="SM00445">
    <property type="entry name" value="LINK"/>
    <property type="match status" value="1"/>
</dbReference>
<evidence type="ECO:0000256" key="5">
    <source>
        <dbReference type="SAM" id="Coils"/>
    </source>
</evidence>
<reference evidence="8" key="2">
    <citation type="submission" date="2025-08" db="UniProtKB">
        <authorList>
            <consortium name="RefSeq"/>
        </authorList>
    </citation>
    <scope>IDENTIFICATION</scope>
    <source>
        <strain evidence="8">S238N-H82</strain>
        <tissue evidence="8">Testes</tissue>
    </source>
</reference>
<dbReference type="Pfam" id="PF00193">
    <property type="entry name" value="Xlink"/>
    <property type="match status" value="1"/>
</dbReference>
<proteinExistence type="predicted"/>
<dbReference type="SUPFAM" id="SSF56436">
    <property type="entry name" value="C-type lectin-like"/>
    <property type="match status" value="1"/>
</dbReference>